<evidence type="ECO:0000313" key="4">
    <source>
        <dbReference type="Proteomes" id="UP001642409"/>
    </source>
</evidence>
<accession>A0AA86ULQ7</accession>
<evidence type="ECO:0000313" key="3">
    <source>
        <dbReference type="EMBL" id="CAL6008185.1"/>
    </source>
</evidence>
<reference evidence="2" key="1">
    <citation type="submission" date="2023-06" db="EMBL/GenBank/DDBJ databases">
        <authorList>
            <person name="Kurt Z."/>
        </authorList>
    </citation>
    <scope>NUCLEOTIDE SEQUENCE</scope>
</reference>
<evidence type="ECO:0000256" key="1">
    <source>
        <dbReference type="SAM" id="Coils"/>
    </source>
</evidence>
<feature type="coiled-coil region" evidence="1">
    <location>
        <begin position="217"/>
        <end position="285"/>
    </location>
</feature>
<evidence type="ECO:0000313" key="2">
    <source>
        <dbReference type="EMBL" id="CAI9963220.1"/>
    </source>
</evidence>
<name>A0AA86ULQ7_9EUKA</name>
<keyword evidence="1" id="KW-0175">Coiled coil</keyword>
<keyword evidence="4" id="KW-1185">Reference proteome</keyword>
<feature type="coiled-coil region" evidence="1">
    <location>
        <begin position="365"/>
        <end position="399"/>
    </location>
</feature>
<proteinExistence type="predicted"/>
<dbReference type="AlphaFoldDB" id="A0AA86ULQ7"/>
<reference evidence="3 4" key="2">
    <citation type="submission" date="2024-07" db="EMBL/GenBank/DDBJ databases">
        <authorList>
            <person name="Akdeniz Z."/>
        </authorList>
    </citation>
    <scope>NUCLEOTIDE SEQUENCE [LARGE SCALE GENOMIC DNA]</scope>
</reference>
<sequence>MNIQFQELEFQNIKQLINAFASEFLCIKQQLQQMRQQLQYFNSFGQITQIIDEKLQTVFTDIQLLNKQLSNQHNVQYKLIQSIDESFNIEHELNNQLKIKQAQIEAQQYQINDLISNNEMNFENKYSSLIKENKNLENQLEIYQLQVESVFNQQELNYQQQINEEKISQQLSEIIKMNEQFKMLDKENIKQLDIALEENKKLASDLYALELQYNFQLFESEQRQKQLQEQIIQLKEQNQSNFFQFFVPSQQINSTDEILILKQQLETLLNENTQLSEKLYQYQDKNLCQLKCFDKNSQVVNESVQTNQNLQLQTVTNNENLSKLINELFNQDSPVNNVYIDKITQEIVKVVPETEKYFEFIQKYYKNQEQQLKDKQATIEDLESELDEHSDEIQSMKLKLQIQKPDMQNNYSQTKIITETKEIQDIIVENDKLKLIIVNLQKQLILNSEVSGL</sequence>
<gene>
    <name evidence="3" type="ORF">HINF_LOCUS20994</name>
    <name evidence="2" type="ORF">HINF_LOCUS50865</name>
</gene>
<organism evidence="2">
    <name type="scientific">Hexamita inflata</name>
    <dbReference type="NCBI Taxonomy" id="28002"/>
    <lineage>
        <taxon>Eukaryota</taxon>
        <taxon>Metamonada</taxon>
        <taxon>Diplomonadida</taxon>
        <taxon>Hexamitidae</taxon>
        <taxon>Hexamitinae</taxon>
        <taxon>Hexamita</taxon>
    </lineage>
</organism>
<dbReference type="EMBL" id="CATOUU010000967">
    <property type="protein sequence ID" value="CAI9963220.1"/>
    <property type="molecule type" value="Genomic_DNA"/>
</dbReference>
<dbReference type="Proteomes" id="UP001642409">
    <property type="component" value="Unassembled WGS sequence"/>
</dbReference>
<feature type="coiled-coil region" evidence="1">
    <location>
        <begin position="119"/>
        <end position="153"/>
    </location>
</feature>
<dbReference type="EMBL" id="CAXDID020000057">
    <property type="protein sequence ID" value="CAL6008185.1"/>
    <property type="molecule type" value="Genomic_DNA"/>
</dbReference>
<protein>
    <submittedName>
        <fullName evidence="2">Uncharacterized protein</fullName>
    </submittedName>
</protein>
<comment type="caution">
    <text evidence="2">The sequence shown here is derived from an EMBL/GenBank/DDBJ whole genome shotgun (WGS) entry which is preliminary data.</text>
</comment>